<feature type="region of interest" description="Disordered" evidence="1">
    <location>
        <begin position="1"/>
        <end position="50"/>
    </location>
</feature>
<organism evidence="2 3">
    <name type="scientific">Microbacterium deminutum</name>
    <dbReference type="NCBI Taxonomy" id="344164"/>
    <lineage>
        <taxon>Bacteria</taxon>
        <taxon>Bacillati</taxon>
        <taxon>Actinomycetota</taxon>
        <taxon>Actinomycetes</taxon>
        <taxon>Micrococcales</taxon>
        <taxon>Microbacteriaceae</taxon>
        <taxon>Microbacterium</taxon>
    </lineage>
</organism>
<proteinExistence type="predicted"/>
<accession>A0ABN2R5D2</accession>
<dbReference type="PANTHER" id="PTHR43649">
    <property type="entry name" value="ARABINOSE-BINDING PROTEIN-RELATED"/>
    <property type="match status" value="1"/>
</dbReference>
<gene>
    <name evidence="2" type="ORF">GCM10009776_28370</name>
</gene>
<dbReference type="EMBL" id="BAAAOG010000006">
    <property type="protein sequence ID" value="GAA1963924.1"/>
    <property type="molecule type" value="Genomic_DNA"/>
</dbReference>
<dbReference type="Gene3D" id="3.40.190.10">
    <property type="entry name" value="Periplasmic binding protein-like II"/>
    <property type="match status" value="2"/>
</dbReference>
<reference evidence="2 3" key="1">
    <citation type="journal article" date="2019" name="Int. J. Syst. Evol. Microbiol.">
        <title>The Global Catalogue of Microorganisms (GCM) 10K type strain sequencing project: providing services to taxonomists for standard genome sequencing and annotation.</title>
        <authorList>
            <consortium name="The Broad Institute Genomics Platform"/>
            <consortium name="The Broad Institute Genome Sequencing Center for Infectious Disease"/>
            <person name="Wu L."/>
            <person name="Ma J."/>
        </authorList>
    </citation>
    <scope>NUCLEOTIDE SEQUENCE [LARGE SCALE GENOMIC DNA]</scope>
    <source>
        <strain evidence="2 3">JCM 14901</strain>
    </source>
</reference>
<protein>
    <submittedName>
        <fullName evidence="2">Extracellular solute-binding protein</fullName>
    </submittedName>
</protein>
<sequence length="489" mass="51786">MEQLTGRHNPDANPSIAAATRGTKDAPHGLPRLADEAVTNDGTRSAGPDHEEVNEMIGRRRAAATATTGIVLTALLLAGCSSAGGHAAAGGTQKGGEVTLANDNPNWEQGFIDMGKITSKTTGYTIKPLSLPDTVSYTQSVLQSLPTNKAPDIIKWWSGKMLEALAASGGAADLTDVWDAAVAAGDLDDAIRPYYSYKGKVYGIPLGVSQSVHYYSKAAFKAAGITGVPQTFDELEADMAKLKDAGYTALCLPAGDAWPVIMPYQTIAAAIDPQFYQDLTENKAKWNDPSGVKVLETISDWIKKGYTTSTDVKGADCAGLMKSGKVAMTNFGTWANGMMTAAGMTDADYGAFIAPSQAGPGAANYFIEATSLAVSEKAPNKQAAKDTLLAWMKQDAQEAWLATTLDLPVNPKVTTDDPVLKQILAQQEAEKPAPLNRYYESFPPKLVQSTIATLQAFMVTGDNPKAVADDLQKQAETEWAAWAKNPSLG</sequence>
<name>A0ABN2R5D2_9MICO</name>
<dbReference type="PANTHER" id="PTHR43649:SF14">
    <property type="entry name" value="BLR3389 PROTEIN"/>
    <property type="match status" value="1"/>
</dbReference>
<keyword evidence="3" id="KW-1185">Reference proteome</keyword>
<evidence type="ECO:0000313" key="2">
    <source>
        <dbReference type="EMBL" id="GAA1963924.1"/>
    </source>
</evidence>
<evidence type="ECO:0000256" key="1">
    <source>
        <dbReference type="SAM" id="MobiDB-lite"/>
    </source>
</evidence>
<comment type="caution">
    <text evidence="2">The sequence shown here is derived from an EMBL/GenBank/DDBJ whole genome shotgun (WGS) entry which is preliminary data.</text>
</comment>
<dbReference type="Proteomes" id="UP001499933">
    <property type="component" value="Unassembled WGS sequence"/>
</dbReference>
<dbReference type="InterPro" id="IPR050490">
    <property type="entry name" value="Bact_solute-bd_prot1"/>
</dbReference>
<evidence type="ECO:0000313" key="3">
    <source>
        <dbReference type="Proteomes" id="UP001499933"/>
    </source>
</evidence>
<dbReference type="SUPFAM" id="SSF53850">
    <property type="entry name" value="Periplasmic binding protein-like II"/>
    <property type="match status" value="1"/>
</dbReference>